<reference evidence="2" key="1">
    <citation type="submission" date="2020-12" db="EMBL/GenBank/DDBJ databases">
        <authorList>
            <consortium name="Molecular Ecology Group"/>
        </authorList>
    </citation>
    <scope>NUCLEOTIDE SEQUENCE</scope>
    <source>
        <strain evidence="2">TBG_1078</strain>
    </source>
</reference>
<dbReference type="EMBL" id="CAJHUB010000751">
    <property type="protein sequence ID" value="CAD7681249.1"/>
    <property type="molecule type" value="Genomic_DNA"/>
</dbReference>
<accession>A0A811Z3C1</accession>
<dbReference type="SUPFAM" id="SSF52540">
    <property type="entry name" value="P-loop containing nucleoside triphosphate hydrolases"/>
    <property type="match status" value="1"/>
</dbReference>
<name>A0A811Z3C1_NYCPR</name>
<protein>
    <submittedName>
        <fullName evidence="2">(raccoon dog) hypothetical protein</fullName>
    </submittedName>
</protein>
<gene>
    <name evidence="2" type="ORF">NYPRO_LOCUS14041</name>
</gene>
<sequence>MSSPEQSEISPKANVDRHTQFVLKCRKPIQPYICSTLKDFQEERDFLANYIFPQLNELCSVRGTYFKAGDLRWSGLKASPPLPSSLFRQHSCLHSQNLKLCLDYVNSCFPFFIGMLGQTYGDFVPDHVLLMISKVTDLSSLSTVEQNLYVAAKNGYSWVLENPNYSLTEFEIIQAAFRNESQFQYFYFRSGSTLLKILDEEKERLSSGSLNDEEKLKIEKLKAKIISKGFPVRFYKDLHELGELVFKDWSVVIAQLYPDTLMIENIDYKHNFECYHHEDFTEKWKQVFVISKESNRTFEVLERFALEDVEVEFSNSVAGSSLDSILRINPVPVYKSILLLSGERGCGKSTLIANWVNYFKKKYPSILMIPHFVGNTCESSDIMSVIHYFITELRYKNYGTQLETDILNEDSNVLVFSLLVEVFIASISLKPCILVLDGIEELIGIYGISGQKAQNFSWLPGSLPPHCKFIMSTVSSSLSYKSLCARLDVKTVELLSVGDEEVKLNIFRQHLFKPNLNPLKLTILYQCLKEYLEVVSIQELWELILKRWIEDYSWTFTPKRANSDMAASGEEASHWVALVLNHFVCHLGIVSSMVYRQQDQQDYISVHLCVCVITPVRESSPYIFENPTNHRKTHFHRILVRYFQRQTTFWRVYEELPWHMKMSGSWGTCAAFSQVLDFISKIQNSSFWTRLHLIHYWNMLSEVGYDAAGAYVFTVSKIKADRCHKARRRRCSLSVLECRLFEVTTINKCRLMFFIGKFLKLRGKTKEAEGLFLSIKNMLAQNATGELYLEVGLTHEGFQCFQKAWSNLMEFSPGDIKDNQDVVRQKAFYFQVCSWEYFSCKNEISKMLKYQEKFGKKNILVGEIMEFLADLLFFLPGDSESFKRNVHRPKLLILEILRQILTTKEDFCDLCSSLPLSSALPFSFSGQLLMNDSGHHIMTEAVGYLYRSLDLRATYLGSSHSSIHGILQLLREIEWIRSRRCWPQGLSRQYSEGSRNGTSLWEHLLKLNYHSTQSSNTVSSAICMNAHTLQRAKSMGLASHTIRDKSKCVSGKGKKIQNNVELWNGPEKEALMKKKDYSPKILSLGKMDGVGNILQQRILSAKDASGKGQTTTIYWHPLVIWSLSTNNPWGSILQFNFLEEFFFQRRSQFETKKLKTSNHTNKV</sequence>
<comment type="caution">
    <text evidence="2">The sequence shown here is derived from an EMBL/GenBank/DDBJ whole genome shotgun (WGS) entry which is preliminary data.</text>
</comment>
<keyword evidence="1" id="KW-0677">Repeat</keyword>
<dbReference type="PANTHER" id="PTHR19860">
    <property type="entry name" value="DDB1- AND CUL4-ASSOCIATED FACTOR 12-RELATED"/>
    <property type="match status" value="1"/>
</dbReference>
<evidence type="ECO:0000313" key="2">
    <source>
        <dbReference type="EMBL" id="CAD7681249.1"/>
    </source>
</evidence>
<dbReference type="AlphaFoldDB" id="A0A811Z3C1"/>
<dbReference type="InterPro" id="IPR027417">
    <property type="entry name" value="P-loop_NTPase"/>
</dbReference>
<dbReference type="GO" id="GO:0080008">
    <property type="term" value="C:Cul4-RING E3 ubiquitin ligase complex"/>
    <property type="evidence" value="ECO:0007669"/>
    <property type="project" value="TreeGrafter"/>
</dbReference>
<dbReference type="PANTHER" id="PTHR19860:SF18">
    <property type="entry name" value="DUF4062 DOMAIN-CONTAINING PROTEIN"/>
    <property type="match status" value="1"/>
</dbReference>
<keyword evidence="3" id="KW-1185">Reference proteome</keyword>
<organism evidence="2 3">
    <name type="scientific">Nyctereutes procyonoides</name>
    <name type="common">Raccoon dog</name>
    <name type="synonym">Canis procyonoides</name>
    <dbReference type="NCBI Taxonomy" id="34880"/>
    <lineage>
        <taxon>Eukaryota</taxon>
        <taxon>Metazoa</taxon>
        <taxon>Chordata</taxon>
        <taxon>Craniata</taxon>
        <taxon>Vertebrata</taxon>
        <taxon>Euteleostomi</taxon>
        <taxon>Mammalia</taxon>
        <taxon>Eutheria</taxon>
        <taxon>Laurasiatheria</taxon>
        <taxon>Carnivora</taxon>
        <taxon>Caniformia</taxon>
        <taxon>Canidae</taxon>
        <taxon>Nyctereutes</taxon>
    </lineage>
</organism>
<dbReference type="Proteomes" id="UP000645828">
    <property type="component" value="Unassembled WGS sequence"/>
</dbReference>
<proteinExistence type="predicted"/>
<evidence type="ECO:0000313" key="3">
    <source>
        <dbReference type="Proteomes" id="UP000645828"/>
    </source>
</evidence>
<dbReference type="InterPro" id="IPR051191">
    <property type="entry name" value="DCAF12"/>
</dbReference>
<evidence type="ECO:0000256" key="1">
    <source>
        <dbReference type="ARBA" id="ARBA00022737"/>
    </source>
</evidence>
<dbReference type="Gene3D" id="3.40.50.300">
    <property type="entry name" value="P-loop containing nucleotide triphosphate hydrolases"/>
    <property type="match status" value="1"/>
</dbReference>